<feature type="transmembrane region" description="Helical" evidence="12">
    <location>
        <begin position="79"/>
        <end position="100"/>
    </location>
</feature>
<feature type="transmembrane region" description="Helical" evidence="12">
    <location>
        <begin position="169"/>
        <end position="193"/>
    </location>
</feature>
<sequence length="478" mass="52849">MDPLDLLFAAMVAAYTVAAPYTKVEESFFVQAVHDALLSGCNIGTWDHLAFPGVVPRSFIGPLAIAALSWPMKWMFSGLALQIVVRLVLGTAVAAANARLRHAVQKTFGQRAAWWFCMFCICQFHYVFWTSRMLGNTLALVPLLVAQADWILCMAATDARIREHRYRRMAAVLAFTCVVLRFDSVVFAIPMLLDHISALTWRTVRIAFAAAVVSAALTATIDSWMWQSAWMWPEARVFVFNVIQRRSSEWGITPPLHYFIHFLPRLLLGSLPFAAAGIVSDSRVARLAAACLASIAIFSANGHKEWRFILPAVPIFNICAAVGVVRLRVYRLAAAACCASLAVAVSMAYISSLNYPGGHALSRLHTIESAPNVTVHIDTYAAMTGVTRFGQIRDDWIYDKTEGLEPGQHFENYTYLLTASPKPHAGNGFTVVAAQQGYSGIDIAPILISLRSLRSPITIRQSPLVWIMRNDRLLMTSN</sequence>
<comment type="subcellular location">
    <subcellularLocation>
        <location evidence="1 12">Endoplasmic reticulum membrane</location>
        <topology evidence="1 12">Multi-pass membrane protein</topology>
    </subcellularLocation>
</comment>
<evidence type="ECO:0000256" key="7">
    <source>
        <dbReference type="ARBA" id="ARBA00022824"/>
    </source>
</evidence>
<evidence type="ECO:0000256" key="13">
    <source>
        <dbReference type="SAM" id="SignalP"/>
    </source>
</evidence>
<evidence type="ECO:0000256" key="4">
    <source>
        <dbReference type="ARBA" id="ARBA00022676"/>
    </source>
</evidence>
<comment type="caution">
    <text evidence="14">The sequence shown here is derived from an EMBL/GenBank/DDBJ whole genome shotgun (WGS) entry which is preliminary data.</text>
</comment>
<dbReference type="GO" id="GO:0052917">
    <property type="term" value="F:dol-P-Man:Man(7)GlcNAc(2)-PP-Dol alpha-1,6-mannosyltransferase activity"/>
    <property type="evidence" value="ECO:0007669"/>
    <property type="project" value="UniProtKB-EC"/>
</dbReference>
<dbReference type="GO" id="GO:0006487">
    <property type="term" value="P:protein N-linked glycosylation"/>
    <property type="evidence" value="ECO:0007669"/>
    <property type="project" value="TreeGrafter"/>
</dbReference>
<proteinExistence type="inferred from homology"/>
<gene>
    <name evidence="14" type="ORF">LPJ64_001987</name>
</gene>
<comment type="similarity">
    <text evidence="3 12">Belongs to the glycosyltransferase 22 family.</text>
</comment>
<keyword evidence="9 12" id="KW-0472">Membrane</keyword>
<dbReference type="InterPro" id="IPR005599">
    <property type="entry name" value="GPI_mannosylTrfase"/>
</dbReference>
<name>A0A9W7XNU9_9FUNG</name>
<evidence type="ECO:0000313" key="14">
    <source>
        <dbReference type="EMBL" id="KAJ1646536.1"/>
    </source>
</evidence>
<evidence type="ECO:0000313" key="15">
    <source>
        <dbReference type="Proteomes" id="UP001145021"/>
    </source>
</evidence>
<evidence type="ECO:0000256" key="12">
    <source>
        <dbReference type="RuleBase" id="RU363075"/>
    </source>
</evidence>
<feature type="signal peptide" evidence="13">
    <location>
        <begin position="1"/>
        <end position="18"/>
    </location>
</feature>
<organism evidence="14 15">
    <name type="scientific">Coemansia asiatica</name>
    <dbReference type="NCBI Taxonomy" id="1052880"/>
    <lineage>
        <taxon>Eukaryota</taxon>
        <taxon>Fungi</taxon>
        <taxon>Fungi incertae sedis</taxon>
        <taxon>Zoopagomycota</taxon>
        <taxon>Kickxellomycotina</taxon>
        <taxon>Kickxellomycetes</taxon>
        <taxon>Kickxellales</taxon>
        <taxon>Kickxellaceae</taxon>
        <taxon>Coemansia</taxon>
    </lineage>
</organism>
<evidence type="ECO:0000256" key="6">
    <source>
        <dbReference type="ARBA" id="ARBA00022692"/>
    </source>
</evidence>
<feature type="transmembrane region" description="Helical" evidence="12">
    <location>
        <begin position="112"/>
        <end position="131"/>
    </location>
</feature>
<keyword evidence="5" id="KW-0808">Transferase</keyword>
<evidence type="ECO:0000256" key="8">
    <source>
        <dbReference type="ARBA" id="ARBA00022989"/>
    </source>
</evidence>
<keyword evidence="7 12" id="KW-0256">Endoplasmic reticulum</keyword>
<dbReference type="EMBL" id="JANBOH010000057">
    <property type="protein sequence ID" value="KAJ1646536.1"/>
    <property type="molecule type" value="Genomic_DNA"/>
</dbReference>
<feature type="transmembrane region" description="Helical" evidence="12">
    <location>
        <begin position="205"/>
        <end position="226"/>
    </location>
</feature>
<dbReference type="GO" id="GO:0005789">
    <property type="term" value="C:endoplasmic reticulum membrane"/>
    <property type="evidence" value="ECO:0007669"/>
    <property type="project" value="UniProtKB-SubCell"/>
</dbReference>
<evidence type="ECO:0000256" key="3">
    <source>
        <dbReference type="ARBA" id="ARBA00007063"/>
    </source>
</evidence>
<keyword evidence="8 12" id="KW-1133">Transmembrane helix</keyword>
<dbReference type="Pfam" id="PF03901">
    <property type="entry name" value="Glyco_transf_22"/>
    <property type="match status" value="1"/>
</dbReference>
<comment type="catalytic activity">
    <reaction evidence="11">
        <text>an alpha-D-Man-(1-&gt;2)-alpha-D-Man-(1-&gt;2)-alpha-D-Man-(1-&gt;3)-[alpha-D-Man-(1-&gt;2)-alpha-D-Man-(1-&gt;3)-alpha-D-Man-(1-&gt;6)]-beta-D-Man-(1-&gt;4)-beta-D-GlcNAc-(1-&gt;4)-alpha-D-GlcNAc-diphospho-di-trans,poly-cis-dolichol + a di-trans,poly-cis-dolichyl beta-D-mannosyl phosphate = an alpha-D-Man-(1-&gt;2)-alpha-D-Man-(1-&gt;2)-alpha-D-Man-(1-&gt;3)-[alpha-D-Man-(1-&gt;2)-alpha-D-Man-(1-&gt;3)-[alpha-D-Man-(1-&gt;6)]-alpha-D-Man-(1-&gt;6)]-beta-D-Man-(1-&gt;4)-beta-D-GlcNAc-(1-&gt;4)-alpha-D-GlcNAc-diphospho-di-trans,poly-cis-dolichol + a di-trans,poly-cis-dolichyl phosphate + H(+)</text>
        <dbReference type="Rhea" id="RHEA:29535"/>
        <dbReference type="Rhea" id="RHEA-COMP:19498"/>
        <dbReference type="Rhea" id="RHEA-COMP:19501"/>
        <dbReference type="Rhea" id="RHEA-COMP:19518"/>
        <dbReference type="Rhea" id="RHEA-COMP:19519"/>
        <dbReference type="ChEBI" id="CHEBI:15378"/>
        <dbReference type="ChEBI" id="CHEBI:57683"/>
        <dbReference type="ChEBI" id="CHEBI:58211"/>
        <dbReference type="ChEBI" id="CHEBI:132517"/>
        <dbReference type="ChEBI" id="CHEBI:132519"/>
        <dbReference type="EC" id="2.4.1.260"/>
    </reaction>
    <physiologicalReaction direction="left-to-right" evidence="11">
        <dbReference type="Rhea" id="RHEA:29536"/>
    </physiologicalReaction>
</comment>
<feature type="transmembrane region" description="Helical" evidence="12">
    <location>
        <begin position="137"/>
        <end position="157"/>
    </location>
</feature>
<dbReference type="Proteomes" id="UP001145021">
    <property type="component" value="Unassembled WGS sequence"/>
</dbReference>
<keyword evidence="15" id="KW-1185">Reference proteome</keyword>
<evidence type="ECO:0000256" key="9">
    <source>
        <dbReference type="ARBA" id="ARBA00023136"/>
    </source>
</evidence>
<dbReference type="AlphaFoldDB" id="A0A9W7XNU9"/>
<evidence type="ECO:0000256" key="11">
    <source>
        <dbReference type="ARBA" id="ARBA00048899"/>
    </source>
</evidence>
<comment type="function">
    <text evidence="10">Mannosyltransferase that operates in the biosynthetic pathway of dolichol-linked oligosaccharides, the glycan precursors employed in protein asparagine (N)-glycosylation. The assembly of dolichol-linked oligosaccharides begins on the cytosolic side of the endoplasmic reticulum membrane and finishes in its lumen. The sequential addition of sugars to dolichol pyrophosphate produces dolichol-linked oligosaccharides containing fourteen sugars, including two GlcNAcs, nine mannoses and three glucoses. Once assembled, the oligosaccharide is transferred from the lipid to nascent proteins by oligosaccharyltransferases. In the lumen of the endoplasmic reticulum, adds the eighth mannose residue in an alpha-1,6 linkage onto Man(7)GlcNAc(2)-PP-dolichol to produce Man(8)GlcNAc(2)-PP-dolichol.</text>
</comment>
<feature type="transmembrane region" description="Helical" evidence="12">
    <location>
        <begin position="333"/>
        <end position="355"/>
    </location>
</feature>
<protein>
    <recommendedName>
        <fullName evidence="12">Mannosyltransferase</fullName>
        <ecNumber evidence="12">2.4.1.-</ecNumber>
    </recommendedName>
</protein>
<accession>A0A9W7XNU9</accession>
<keyword evidence="13" id="KW-0732">Signal</keyword>
<reference evidence="14" key="1">
    <citation type="submission" date="2022-07" db="EMBL/GenBank/DDBJ databases">
        <title>Phylogenomic reconstructions and comparative analyses of Kickxellomycotina fungi.</title>
        <authorList>
            <person name="Reynolds N.K."/>
            <person name="Stajich J.E."/>
            <person name="Barry K."/>
            <person name="Grigoriev I.V."/>
            <person name="Crous P."/>
            <person name="Smith M.E."/>
        </authorList>
    </citation>
    <scope>NUCLEOTIDE SEQUENCE</scope>
    <source>
        <strain evidence="14">NBRC 105413</strain>
    </source>
</reference>
<comment type="pathway">
    <text evidence="2">Protein modification; protein glycosylation.</text>
</comment>
<evidence type="ECO:0000256" key="10">
    <source>
        <dbReference type="ARBA" id="ARBA00044721"/>
    </source>
</evidence>
<dbReference type="PANTHER" id="PTHR22760:SF1">
    <property type="entry name" value="DOL-P-MAN:MAN(7)GLCNAC(2)-PP-DOL ALPHA-1,6-MANNOSYLTRANSFERASE"/>
    <property type="match status" value="1"/>
</dbReference>
<evidence type="ECO:0000256" key="5">
    <source>
        <dbReference type="ARBA" id="ARBA00022679"/>
    </source>
</evidence>
<dbReference type="PANTHER" id="PTHR22760">
    <property type="entry name" value="GLYCOSYLTRANSFERASE"/>
    <property type="match status" value="1"/>
</dbReference>
<keyword evidence="6 12" id="KW-0812">Transmembrane</keyword>
<evidence type="ECO:0000256" key="2">
    <source>
        <dbReference type="ARBA" id="ARBA00004922"/>
    </source>
</evidence>
<dbReference type="EC" id="2.4.1.-" evidence="12"/>
<keyword evidence="4 12" id="KW-0328">Glycosyltransferase</keyword>
<feature type="chain" id="PRO_5040911476" description="Mannosyltransferase" evidence="13">
    <location>
        <begin position="19"/>
        <end position="478"/>
    </location>
</feature>
<evidence type="ECO:0000256" key="1">
    <source>
        <dbReference type="ARBA" id="ARBA00004477"/>
    </source>
</evidence>